<sequence length="140" mass="14991">MRFLTAALAGLLFGLGLLLAGMTNPAKVLAFLDVAGAWDPSLALVMLGAIGVSLWPMQWTKKQAKTLLGSSLHMPTQRRVDQRLIFGSLLFGIGWGLTGICPGPAVSLLLSGQGAIALFFISLITGMGLFRVLERLFPHW</sequence>
<feature type="transmembrane region" description="Helical" evidence="1">
    <location>
        <begin position="40"/>
        <end position="57"/>
    </location>
</feature>
<dbReference type="RefSeq" id="WP_144570987.1">
    <property type="nucleotide sequence ID" value="NZ_VLKG01000003.1"/>
</dbReference>
<feature type="transmembrane region" description="Helical" evidence="1">
    <location>
        <begin position="84"/>
        <end position="109"/>
    </location>
</feature>
<keyword evidence="3" id="KW-1185">Reference proteome</keyword>
<accession>A0A562IZI8</accession>
<keyword evidence="1" id="KW-0812">Transmembrane</keyword>
<evidence type="ECO:0000256" key="1">
    <source>
        <dbReference type="SAM" id="Phobius"/>
    </source>
</evidence>
<dbReference type="EMBL" id="VLKG01000003">
    <property type="protein sequence ID" value="TWH76348.1"/>
    <property type="molecule type" value="Genomic_DNA"/>
</dbReference>
<gene>
    <name evidence="2" type="ORF">LX59_01271</name>
</gene>
<dbReference type="AlphaFoldDB" id="A0A562IZI8"/>
<evidence type="ECO:0000313" key="3">
    <source>
        <dbReference type="Proteomes" id="UP000319627"/>
    </source>
</evidence>
<protein>
    <recommendedName>
        <fullName evidence="4">Sulphur transport domain-containing protein</fullName>
    </recommendedName>
</protein>
<feature type="transmembrane region" description="Helical" evidence="1">
    <location>
        <begin position="115"/>
        <end position="133"/>
    </location>
</feature>
<evidence type="ECO:0008006" key="4">
    <source>
        <dbReference type="Google" id="ProtNLM"/>
    </source>
</evidence>
<keyword evidence="1" id="KW-0472">Membrane</keyword>
<dbReference type="OrthoDB" id="9790409at2"/>
<organism evidence="2 3">
    <name type="scientific">Azomonas agilis</name>
    <dbReference type="NCBI Taxonomy" id="116849"/>
    <lineage>
        <taxon>Bacteria</taxon>
        <taxon>Pseudomonadati</taxon>
        <taxon>Pseudomonadota</taxon>
        <taxon>Gammaproteobacteria</taxon>
        <taxon>Pseudomonadales</taxon>
        <taxon>Pseudomonadaceae</taxon>
        <taxon>Azomonas</taxon>
    </lineage>
</organism>
<keyword evidence="1" id="KW-1133">Transmembrane helix</keyword>
<reference evidence="2 3" key="1">
    <citation type="submission" date="2019-07" db="EMBL/GenBank/DDBJ databases">
        <title>Genomic Encyclopedia of Type Strains, Phase I: the one thousand microbial genomes (KMG-I) project.</title>
        <authorList>
            <person name="Kyrpides N."/>
        </authorList>
    </citation>
    <scope>NUCLEOTIDE SEQUENCE [LARGE SCALE GENOMIC DNA]</scope>
    <source>
        <strain evidence="2 3">DSM 375</strain>
    </source>
</reference>
<comment type="caution">
    <text evidence="2">The sequence shown here is derived from an EMBL/GenBank/DDBJ whole genome shotgun (WGS) entry which is preliminary data.</text>
</comment>
<name>A0A562IZI8_9GAMM</name>
<dbReference type="InterPro" id="IPR046513">
    <property type="entry name" value="DUF6691"/>
</dbReference>
<evidence type="ECO:0000313" key="2">
    <source>
        <dbReference type="EMBL" id="TWH76348.1"/>
    </source>
</evidence>
<dbReference type="Pfam" id="PF20398">
    <property type="entry name" value="DUF6691"/>
    <property type="match status" value="1"/>
</dbReference>
<dbReference type="Proteomes" id="UP000319627">
    <property type="component" value="Unassembled WGS sequence"/>
</dbReference>
<proteinExistence type="predicted"/>